<name>A0A9W4NKS0_9EURO</name>
<dbReference type="Pfam" id="PF00400">
    <property type="entry name" value="WD40"/>
    <property type="match status" value="1"/>
</dbReference>
<keyword evidence="10" id="KW-1185">Reference proteome</keyword>
<proteinExistence type="predicted"/>
<dbReference type="AlphaFoldDB" id="A0A9W4NKS0"/>
<dbReference type="GO" id="GO:0004674">
    <property type="term" value="F:protein serine/threonine kinase activity"/>
    <property type="evidence" value="ECO:0007669"/>
    <property type="project" value="InterPro"/>
</dbReference>
<dbReference type="InterPro" id="IPR011009">
    <property type="entry name" value="Kinase-like_dom_sf"/>
</dbReference>
<evidence type="ECO:0000259" key="8">
    <source>
        <dbReference type="PROSITE" id="PS50011"/>
    </source>
</evidence>
<evidence type="ECO:0000256" key="1">
    <source>
        <dbReference type="ARBA" id="ARBA00004623"/>
    </source>
</evidence>
<dbReference type="InterPro" id="IPR000719">
    <property type="entry name" value="Prot_kinase_dom"/>
</dbReference>
<dbReference type="Proteomes" id="UP001152649">
    <property type="component" value="Unassembled WGS sequence"/>
</dbReference>
<keyword evidence="6" id="KW-0853">WD repeat</keyword>
<dbReference type="EMBL" id="CAJVPG010000222">
    <property type="protein sequence ID" value="CAG8378272.1"/>
    <property type="molecule type" value="Genomic_DNA"/>
</dbReference>
<dbReference type="PROSITE" id="PS00108">
    <property type="entry name" value="PROTEIN_KINASE_ST"/>
    <property type="match status" value="1"/>
</dbReference>
<dbReference type="PROSITE" id="PS50011">
    <property type="entry name" value="PROTEIN_KINASE_DOM"/>
    <property type="match status" value="1"/>
</dbReference>
<dbReference type="GO" id="GO:0005524">
    <property type="term" value="F:ATP binding"/>
    <property type="evidence" value="ECO:0007669"/>
    <property type="project" value="InterPro"/>
</dbReference>
<accession>A0A9W4NKS0</accession>
<dbReference type="Gene3D" id="2.130.10.10">
    <property type="entry name" value="YVTN repeat-like/Quinoprotein amine dehydrogenase"/>
    <property type="match status" value="2"/>
</dbReference>
<feature type="region of interest" description="Disordered" evidence="7">
    <location>
        <begin position="311"/>
        <end position="334"/>
    </location>
</feature>
<evidence type="ECO:0000313" key="10">
    <source>
        <dbReference type="Proteomes" id="UP001152649"/>
    </source>
</evidence>
<dbReference type="PANTHER" id="PTHR24348">
    <property type="entry name" value="SERINE/THREONINE-PROTEIN KINASE UNC-51-RELATED"/>
    <property type="match status" value="1"/>
</dbReference>
<dbReference type="SUPFAM" id="SSF82171">
    <property type="entry name" value="DPP6 N-terminal domain-like"/>
    <property type="match status" value="1"/>
</dbReference>
<protein>
    <recommendedName>
        <fullName evidence="2">Serine/threonine-protein kinase ATG1</fullName>
    </recommendedName>
    <alternativeName>
        <fullName evidence="5">Autophagy-related protein 1</fullName>
    </alternativeName>
    <alternativeName>
        <fullName evidence="3">Serine/threonine-protein kinase atg1</fullName>
    </alternativeName>
</protein>
<dbReference type="PROSITE" id="PS50082">
    <property type="entry name" value="WD_REPEATS_2"/>
    <property type="match status" value="1"/>
</dbReference>
<evidence type="ECO:0000256" key="4">
    <source>
        <dbReference type="ARBA" id="ARBA00023006"/>
    </source>
</evidence>
<organism evidence="9 10">
    <name type="scientific">Penicillium salamii</name>
    <dbReference type="NCBI Taxonomy" id="1612424"/>
    <lineage>
        <taxon>Eukaryota</taxon>
        <taxon>Fungi</taxon>
        <taxon>Dikarya</taxon>
        <taxon>Ascomycota</taxon>
        <taxon>Pezizomycotina</taxon>
        <taxon>Eurotiomycetes</taxon>
        <taxon>Eurotiomycetidae</taxon>
        <taxon>Eurotiales</taxon>
        <taxon>Aspergillaceae</taxon>
        <taxon>Penicillium</taxon>
    </lineage>
</organism>
<evidence type="ECO:0000256" key="5">
    <source>
        <dbReference type="ARBA" id="ARBA00030237"/>
    </source>
</evidence>
<dbReference type="Pfam" id="PF00069">
    <property type="entry name" value="Pkinase"/>
    <property type="match status" value="1"/>
</dbReference>
<evidence type="ECO:0000256" key="6">
    <source>
        <dbReference type="PROSITE-ProRule" id="PRU00221"/>
    </source>
</evidence>
<evidence type="ECO:0000313" key="9">
    <source>
        <dbReference type="EMBL" id="CAG8378272.1"/>
    </source>
</evidence>
<dbReference type="SMART" id="SM00320">
    <property type="entry name" value="WD40"/>
    <property type="match status" value="4"/>
</dbReference>
<dbReference type="InterPro" id="IPR008271">
    <property type="entry name" value="Ser/Thr_kinase_AS"/>
</dbReference>
<dbReference type="InterPro" id="IPR015943">
    <property type="entry name" value="WD40/YVTN_repeat-like_dom_sf"/>
</dbReference>
<dbReference type="Gene3D" id="1.10.510.10">
    <property type="entry name" value="Transferase(Phosphotransferase) domain 1"/>
    <property type="match status" value="1"/>
</dbReference>
<gene>
    <name evidence="9" type="ORF">PSALAMII_LOCUS5490</name>
</gene>
<dbReference type="InterPro" id="IPR045269">
    <property type="entry name" value="Atg1-like"/>
</dbReference>
<feature type="domain" description="Protein kinase" evidence="8">
    <location>
        <begin position="49"/>
        <end position="311"/>
    </location>
</feature>
<dbReference type="GO" id="GO:0006914">
    <property type="term" value="P:autophagy"/>
    <property type="evidence" value="ECO:0007669"/>
    <property type="project" value="UniProtKB-KW"/>
</dbReference>
<keyword evidence="4" id="KW-0072">Autophagy</keyword>
<reference evidence="9" key="1">
    <citation type="submission" date="2021-07" db="EMBL/GenBank/DDBJ databases">
        <authorList>
            <person name="Branca A.L. A."/>
        </authorList>
    </citation>
    <scope>NUCLEOTIDE SEQUENCE</scope>
</reference>
<dbReference type="PROSITE" id="PS50294">
    <property type="entry name" value="WD_REPEATS_REGION"/>
    <property type="match status" value="1"/>
</dbReference>
<dbReference type="OrthoDB" id="10252171at2759"/>
<dbReference type="SMART" id="SM00220">
    <property type="entry name" value="S_TKc"/>
    <property type="match status" value="1"/>
</dbReference>
<dbReference type="SUPFAM" id="SSF56112">
    <property type="entry name" value="Protein kinase-like (PK-like)"/>
    <property type="match status" value="1"/>
</dbReference>
<evidence type="ECO:0000256" key="7">
    <source>
        <dbReference type="SAM" id="MobiDB-lite"/>
    </source>
</evidence>
<comment type="caution">
    <text evidence="9">The sequence shown here is derived from an EMBL/GenBank/DDBJ whole genome shotgun (WGS) entry which is preliminary data.</text>
</comment>
<feature type="repeat" description="WD" evidence="6">
    <location>
        <begin position="652"/>
        <end position="690"/>
    </location>
</feature>
<evidence type="ECO:0000256" key="3">
    <source>
        <dbReference type="ARBA" id="ARBA00019599"/>
    </source>
</evidence>
<dbReference type="InterPro" id="IPR001680">
    <property type="entry name" value="WD40_rpt"/>
</dbReference>
<dbReference type="GO" id="GO:0010506">
    <property type="term" value="P:regulation of autophagy"/>
    <property type="evidence" value="ECO:0007669"/>
    <property type="project" value="InterPro"/>
</dbReference>
<evidence type="ECO:0000256" key="2">
    <source>
        <dbReference type="ARBA" id="ARBA00018572"/>
    </source>
</evidence>
<feature type="compositionally biased region" description="Polar residues" evidence="7">
    <location>
        <begin position="313"/>
        <end position="334"/>
    </location>
</feature>
<comment type="subcellular location">
    <subcellularLocation>
        <location evidence="1">Preautophagosomal structure membrane</location>
        <topology evidence="1">Peripheral membrane protein</topology>
    </subcellularLocation>
</comment>
<dbReference type="PANTHER" id="PTHR24348:SF68">
    <property type="entry name" value="SERINE_THREONINE-PROTEIN KINASE ATG1C"/>
    <property type="match status" value="1"/>
</dbReference>
<dbReference type="GO" id="GO:0034045">
    <property type="term" value="C:phagophore assembly site membrane"/>
    <property type="evidence" value="ECO:0007669"/>
    <property type="project" value="UniProtKB-SubCell"/>
</dbReference>
<sequence length="690" mass="77624">MTRIPDIVRDFKLETQFRSRSDSTVETVHTYHESDLASGHRLVVRAEHWQRQREIGSGSYGRVWLEKCIKGSRAVEVRAVKQLPTHGYIDYHRELEAMTRFSHSKYDRCFTTSFGWFETSTHLFIAMEYLEQGDLLAYLNHRPPLSERDVKVIAFQILEGLTMMHGNEFVHGDLKPNNILVKSHPPDMWWVKLSDFGLSKRIEEASGASTLLKGTPGYIAPELYELTDRGIPYAPDIWAVGATLFFMLVKRPAFESLGRLAKYATRIENFPKSSLDAVAVTKLGVDFINSLMLVRPSDRPTADAAIQHEWLKPNSNTLSETRTNFPPQSSQSPTNSMMDLFTEEFASWDTVPSFPAFSSTVNQQIPSQTSSTSQKEVEIPIQREAIHDFGGNIRVAKQFQHQNRQGEVAFSANSKILAIAGSKNPIRLWTTSSYSGLPGLKGKLRIAFSPDGNLMASCGIFNYLQLWDATGHTELDSSNLTDYPHSVIFSPDSKMVACVVNDAVFFRNVTKGSKLRKFKYNIAPERCDSLSYLAFSSDSKIIWWACMAKFQKLEIDQTALNPCFKLPPGSESLGLSKNAQYLAYLDARHKRHTCLLELSTRRVVLEIESYHTPSSVTFSSDNKLFAVSLNRGNYNEGILTLWDIGAKKELSATTYRSKIQSMAFSPDGTMLASTNRDGTTTLWVADTGSQ</sequence>